<feature type="compositionally biased region" description="Acidic residues" evidence="2">
    <location>
        <begin position="35"/>
        <end position="44"/>
    </location>
</feature>
<dbReference type="SUPFAM" id="SSF52047">
    <property type="entry name" value="RNI-like"/>
    <property type="match status" value="1"/>
</dbReference>
<gene>
    <name evidence="5" type="ORF">SCF082_LOCUS1047</name>
</gene>
<dbReference type="PROSITE" id="PS50188">
    <property type="entry name" value="B302_SPRY"/>
    <property type="match status" value="1"/>
</dbReference>
<dbReference type="InterPro" id="IPR052201">
    <property type="entry name" value="LRR-containing_regulator"/>
</dbReference>
<dbReference type="Gene3D" id="3.80.10.10">
    <property type="entry name" value="Ribonuclease Inhibitor"/>
    <property type="match status" value="3"/>
</dbReference>
<dbReference type="Gene3D" id="1.20.58.360">
    <property type="entry name" value="Shigella T3SS effector IpaH defines"/>
    <property type="match status" value="1"/>
</dbReference>
<dbReference type="InterPro" id="IPR001611">
    <property type="entry name" value="Leu-rich_rpt"/>
</dbReference>
<feature type="region of interest" description="Disordered" evidence="2">
    <location>
        <begin position="16"/>
        <end position="123"/>
    </location>
</feature>
<dbReference type="Gene3D" id="2.60.120.920">
    <property type="match status" value="1"/>
</dbReference>
<keyword evidence="6" id="KW-1185">Reference proteome</keyword>
<evidence type="ECO:0000313" key="5">
    <source>
        <dbReference type="EMBL" id="CAK8987604.1"/>
    </source>
</evidence>
<name>A0ABP0HEM4_9DINO</name>
<evidence type="ECO:0000256" key="1">
    <source>
        <dbReference type="ARBA" id="ARBA00022737"/>
    </source>
</evidence>
<dbReference type="CDD" id="cd11709">
    <property type="entry name" value="SPRY"/>
    <property type="match status" value="1"/>
</dbReference>
<dbReference type="InterPro" id="IPR043136">
    <property type="entry name" value="B30.2/SPRY_sf"/>
</dbReference>
<dbReference type="InterPro" id="IPR013320">
    <property type="entry name" value="ConA-like_dom_sf"/>
</dbReference>
<dbReference type="PROSITE" id="PS52053">
    <property type="entry name" value="NEL"/>
    <property type="match status" value="1"/>
</dbReference>
<dbReference type="PANTHER" id="PTHR24111">
    <property type="entry name" value="LEUCINE-RICH REPEAT-CONTAINING PROTEIN 34"/>
    <property type="match status" value="1"/>
</dbReference>
<dbReference type="GO" id="GO:0016740">
    <property type="term" value="F:transferase activity"/>
    <property type="evidence" value="ECO:0007669"/>
    <property type="project" value="UniProtKB-KW"/>
</dbReference>
<accession>A0ABP0HEM4</accession>
<dbReference type="Pfam" id="PF14496">
    <property type="entry name" value="NEL"/>
    <property type="match status" value="1"/>
</dbReference>
<keyword evidence="1" id="KW-0677">Repeat</keyword>
<evidence type="ECO:0000259" key="3">
    <source>
        <dbReference type="PROSITE" id="PS50188"/>
    </source>
</evidence>
<evidence type="ECO:0000313" key="6">
    <source>
        <dbReference type="Proteomes" id="UP001642464"/>
    </source>
</evidence>
<protein>
    <submittedName>
        <fullName evidence="5">Probable E3 ubiquitin-protein ligase ipaH7.8 (Probable RING-type E3 ubiquitin transferase ipaH7.8)</fullName>
    </submittedName>
</protein>
<feature type="compositionally biased region" description="Basic residues" evidence="2">
    <location>
        <begin position="64"/>
        <end position="74"/>
    </location>
</feature>
<comment type="caution">
    <text evidence="5">The sequence shown here is derived from an EMBL/GenBank/DDBJ whole genome shotgun (WGS) entry which is preliminary data.</text>
</comment>
<evidence type="ECO:0000256" key="2">
    <source>
        <dbReference type="SAM" id="MobiDB-lite"/>
    </source>
</evidence>
<feature type="domain" description="B30.2/SPRY" evidence="3">
    <location>
        <begin position="191"/>
        <end position="394"/>
    </location>
</feature>
<keyword evidence="5" id="KW-0808">Transferase</keyword>
<dbReference type="Proteomes" id="UP001642464">
    <property type="component" value="Unassembled WGS sequence"/>
</dbReference>
<dbReference type="InterPro" id="IPR032675">
    <property type="entry name" value="LRR_dom_sf"/>
</dbReference>
<dbReference type="SUPFAM" id="SSF49899">
    <property type="entry name" value="Concanavalin A-like lectins/glucanases"/>
    <property type="match status" value="1"/>
</dbReference>
<dbReference type="SMART" id="SM00368">
    <property type="entry name" value="LRR_RI"/>
    <property type="match status" value="7"/>
</dbReference>
<dbReference type="SMART" id="SM00449">
    <property type="entry name" value="SPRY"/>
    <property type="match status" value="1"/>
</dbReference>
<dbReference type="EMBL" id="CAXAMM010000464">
    <property type="protein sequence ID" value="CAK8987604.1"/>
    <property type="molecule type" value="Genomic_DNA"/>
</dbReference>
<dbReference type="SUPFAM" id="SSF52058">
    <property type="entry name" value="L domain-like"/>
    <property type="match status" value="1"/>
</dbReference>
<feature type="domain" description="NEL" evidence="4">
    <location>
        <begin position="1106"/>
        <end position="1408"/>
    </location>
</feature>
<dbReference type="Pfam" id="PF13516">
    <property type="entry name" value="LRR_6"/>
    <property type="match status" value="1"/>
</dbReference>
<dbReference type="InterPro" id="IPR029487">
    <property type="entry name" value="NEL_dom"/>
</dbReference>
<reference evidence="5 6" key="1">
    <citation type="submission" date="2024-02" db="EMBL/GenBank/DDBJ databases">
        <authorList>
            <person name="Chen Y."/>
            <person name="Shah S."/>
            <person name="Dougan E. K."/>
            <person name="Thang M."/>
            <person name="Chan C."/>
        </authorList>
    </citation>
    <scope>NUCLEOTIDE SEQUENCE [LARGE SCALE GENOMIC DNA]</scope>
</reference>
<proteinExistence type="predicted"/>
<dbReference type="Pfam" id="PF00622">
    <property type="entry name" value="SPRY"/>
    <property type="match status" value="1"/>
</dbReference>
<organism evidence="5 6">
    <name type="scientific">Durusdinium trenchii</name>
    <dbReference type="NCBI Taxonomy" id="1381693"/>
    <lineage>
        <taxon>Eukaryota</taxon>
        <taxon>Sar</taxon>
        <taxon>Alveolata</taxon>
        <taxon>Dinophyceae</taxon>
        <taxon>Suessiales</taxon>
        <taxon>Symbiodiniaceae</taxon>
        <taxon>Durusdinium</taxon>
    </lineage>
</organism>
<feature type="compositionally biased region" description="Polar residues" evidence="2">
    <location>
        <begin position="49"/>
        <end position="59"/>
    </location>
</feature>
<dbReference type="PANTHER" id="PTHR24111:SF0">
    <property type="entry name" value="LEUCINE-RICH REPEAT-CONTAINING PROTEIN"/>
    <property type="match status" value="1"/>
</dbReference>
<dbReference type="InterPro" id="IPR001870">
    <property type="entry name" value="B30.2/SPRY"/>
</dbReference>
<sequence>MGDRGAGLLGKLLCKPKAKAKRAAASSVDRRVDPADEGLEEAQEGGEQVSPSVTATAPPTSRRSSARKSWRKSIKQGIEGLTGKGKTQQVVEGENEQGKRREEEEPEETEDLESPQPDRTGFSMKEGLDLIDSDKMPHVVLDKAFVCDKMLETDSFFRLLSKDKVHALTLADVTLSSPKARRLGEAMSKNSALELVTLRGVDPGGYEALAALLEGCNAAKEMRLQGALKDTTGTLVTFTGSHTTLSTGVTEFGPWSTALAKHVALESGKWYYEVTFEEVPEHEHTQIGWATPDFNVQSFVEGTGDDPNSWAFDGRRQSSWFRGEETAWGARFEQGDVLQLAVDFDSHTISFGHNGSFETPMGQAFEFPEGVVLKPAITAGNKMRLRINLGQWAFQYPIPEDHCPVTDWIEDHQAAGLDLVTAKTSDLVCSAALSTLDLSGNGLSASLASRMLLSSRSSQGVLRELDLSKNAFRADGFNLLTDLLHELPLLERLDLGCNKLGTLTSASGDMDALAGAIKNVLEAHEHLAWLSLRENGLGAEFEGILLAIATAHSKLRHVDLSENAVSMDVAVALLENGALQTLGLAGVGLDAIDAVAVAPSIERLDLGNNKLSVASVGGLVATIAGLGADCALRELNLNNNGLGDSCAEALGNLMEALPRLRALQVGGNDLGAQAVEALVKAAGNHTGLRRLSLDDNNLEVDDCAPLLQSFPRLVDLSLAGNSIMSLRRFANSLATHRSLRSLDLSRCKLPVVKRVKRDYLELLVKSLHQHLSMRELRIGEMGLDADDFEAICHSLEGHDLDALDLSKNRAGYQGVLHLFELLQRDVRLKRLSLEGISYCRQVEHTLEKLVQCNPKSRVDLLLDVFFKPLEDGGGGSRWSLSKRFSRQVSQDRLWSSHGKIIAEAQFTTMVFVVDWVSAALGIDRAKLLRVNGGVNFRHCRNPVHLPPEFKVVQGELGFDQCKEAISIPPNLEVDRYVFFANCEGPVQIGAGLKVKDQLNVEGVPGLTALPENMEVLGGVYLANLVHLSSIPESLVQGDEDVLFVHNCPQITTIPRSLIQTPRRIFLSGTGVSLEEFSRLLTLAHPGVEWRYGLATQRETLEETFRDLSEAVQFWQETAGDDEPSPLAQDLAEHVDTYYRDGLLGFLAKLRLAKEFEIREMRAGLAKRVIEVLEAICNDELARESLLIRINDSIDACGDKPIWALNQMATVLLASRARGKREELRELGRGLMRLGIIHEHAKKKVEKIRGGGNAEVDEICVYLGFEVAAREQLNLPVSSRAMLFPNYIRITEEDLKNAIADAEAITEEQFEVWLSTWPEWNRQLRKEAAESMPWEKIEPAKVPKRVSISLTTFLGDPMEQPVLLGKAGPWDYRELCDRWIETGIDFNNMAWTVEDFLEGLGRLEPAQQE</sequence>
<evidence type="ECO:0000259" key="4">
    <source>
        <dbReference type="PROSITE" id="PS52053"/>
    </source>
</evidence>
<feature type="compositionally biased region" description="Acidic residues" evidence="2">
    <location>
        <begin position="104"/>
        <end position="113"/>
    </location>
</feature>
<dbReference type="InterPro" id="IPR003877">
    <property type="entry name" value="SPRY_dom"/>
</dbReference>